<dbReference type="RefSeq" id="WP_249701124.1">
    <property type="nucleotide sequence ID" value="NZ_JAMFLX010000026.1"/>
</dbReference>
<keyword evidence="7 8" id="KW-0472">Membrane</keyword>
<evidence type="ECO:0000313" key="11">
    <source>
        <dbReference type="Proteomes" id="UP001203338"/>
    </source>
</evidence>
<evidence type="ECO:0000256" key="1">
    <source>
        <dbReference type="ARBA" id="ARBA00004651"/>
    </source>
</evidence>
<evidence type="ECO:0000259" key="9">
    <source>
        <dbReference type="Pfam" id="PF00892"/>
    </source>
</evidence>
<evidence type="ECO:0000256" key="2">
    <source>
        <dbReference type="ARBA" id="ARBA00007362"/>
    </source>
</evidence>
<dbReference type="EMBL" id="JAMFLX010000026">
    <property type="protein sequence ID" value="MCL6271506.1"/>
    <property type="molecule type" value="Genomic_DNA"/>
</dbReference>
<evidence type="ECO:0000256" key="5">
    <source>
        <dbReference type="ARBA" id="ARBA00022692"/>
    </source>
</evidence>
<evidence type="ECO:0000256" key="4">
    <source>
        <dbReference type="ARBA" id="ARBA00022475"/>
    </source>
</evidence>
<sequence>MTTNSPQTRTTTFAVFSTIAAFTIWGLSPVYFKQVAHVSPTEVLAHRVIWSFLLLALVAYVQKEMPVVHQLLKDRKTLLTLTVTAVIIGLNWLVYIWSITNNHIVDASLGYYLNPIVNVLLGMIFLKEKLSPMQKLALLLASAGVAWQVISLGRLPAVSLILAVSFGFYGLIRKRIAAPAVPGLLLETMIMIPLGLGWLLWLAVQGNSAFVLTDFSTCGWLVLAGVITSAPLLLFTSAAPKLRLTTIGFIQYLAPTLALMLGVLMYGEPFGHNLQISFGFIWAALLVFSSEAVLKAKAK</sequence>
<reference evidence="10 11" key="1">
    <citation type="submission" date="2022-05" db="EMBL/GenBank/DDBJ databases">
        <authorList>
            <person name="Park J.-S."/>
        </authorList>
    </citation>
    <scope>NUCLEOTIDE SEQUENCE [LARGE SCALE GENOMIC DNA]</scope>
    <source>
        <strain evidence="10 11">2012CJ34-2</strain>
    </source>
</reference>
<name>A0ABT0PJR1_9GAMM</name>
<comment type="similarity">
    <text evidence="2">Belongs to the EamA transporter family.</text>
</comment>
<organism evidence="10 11">
    <name type="scientific">Parendozoicomonas callyspongiae</name>
    <dbReference type="NCBI Taxonomy" id="2942213"/>
    <lineage>
        <taxon>Bacteria</taxon>
        <taxon>Pseudomonadati</taxon>
        <taxon>Pseudomonadota</taxon>
        <taxon>Gammaproteobacteria</taxon>
        <taxon>Oceanospirillales</taxon>
        <taxon>Endozoicomonadaceae</taxon>
        <taxon>Parendozoicomonas</taxon>
    </lineage>
</organism>
<evidence type="ECO:0000256" key="6">
    <source>
        <dbReference type="ARBA" id="ARBA00022989"/>
    </source>
</evidence>
<keyword evidence="5 8" id="KW-0812">Transmembrane</keyword>
<dbReference type="InterPro" id="IPR037185">
    <property type="entry name" value="EmrE-like"/>
</dbReference>
<evidence type="ECO:0000256" key="8">
    <source>
        <dbReference type="SAM" id="Phobius"/>
    </source>
</evidence>
<feature type="transmembrane region" description="Helical" evidence="8">
    <location>
        <begin position="273"/>
        <end position="294"/>
    </location>
</feature>
<dbReference type="PANTHER" id="PTHR22911">
    <property type="entry name" value="ACYL-MALONYL CONDENSING ENZYME-RELATED"/>
    <property type="match status" value="1"/>
</dbReference>
<keyword evidence="4" id="KW-1003">Cell membrane</keyword>
<protein>
    <submittedName>
        <fullName evidence="10">EamA family transporter RarD</fullName>
    </submittedName>
</protein>
<feature type="transmembrane region" description="Helical" evidence="8">
    <location>
        <begin position="109"/>
        <end position="126"/>
    </location>
</feature>
<feature type="transmembrane region" description="Helical" evidence="8">
    <location>
        <begin position="77"/>
        <end position="97"/>
    </location>
</feature>
<feature type="transmembrane region" description="Helical" evidence="8">
    <location>
        <begin position="184"/>
        <end position="204"/>
    </location>
</feature>
<feature type="transmembrane region" description="Helical" evidence="8">
    <location>
        <begin position="12"/>
        <end position="32"/>
    </location>
</feature>
<feature type="domain" description="EamA" evidence="9">
    <location>
        <begin position="13"/>
        <end position="147"/>
    </location>
</feature>
<dbReference type="NCBIfam" id="TIGR00688">
    <property type="entry name" value="rarD"/>
    <property type="match status" value="1"/>
</dbReference>
<comment type="caution">
    <text evidence="10">The sequence shown here is derived from an EMBL/GenBank/DDBJ whole genome shotgun (WGS) entry which is preliminary data.</text>
</comment>
<dbReference type="Proteomes" id="UP001203338">
    <property type="component" value="Unassembled WGS sequence"/>
</dbReference>
<feature type="transmembrane region" description="Helical" evidence="8">
    <location>
        <begin position="210"/>
        <end position="235"/>
    </location>
</feature>
<evidence type="ECO:0000256" key="7">
    <source>
        <dbReference type="ARBA" id="ARBA00023136"/>
    </source>
</evidence>
<dbReference type="InterPro" id="IPR000620">
    <property type="entry name" value="EamA_dom"/>
</dbReference>
<dbReference type="PANTHER" id="PTHR22911:SF137">
    <property type="entry name" value="SOLUTE CARRIER FAMILY 35 MEMBER G2-RELATED"/>
    <property type="match status" value="1"/>
</dbReference>
<dbReference type="InterPro" id="IPR004626">
    <property type="entry name" value="RarD"/>
</dbReference>
<keyword evidence="11" id="KW-1185">Reference proteome</keyword>
<feature type="transmembrane region" description="Helical" evidence="8">
    <location>
        <begin position="156"/>
        <end position="172"/>
    </location>
</feature>
<evidence type="ECO:0000256" key="3">
    <source>
        <dbReference type="ARBA" id="ARBA00022448"/>
    </source>
</evidence>
<keyword evidence="3" id="KW-0813">Transport</keyword>
<proteinExistence type="inferred from homology"/>
<keyword evidence="6 8" id="KW-1133">Transmembrane helix</keyword>
<accession>A0ABT0PJR1</accession>
<gene>
    <name evidence="10" type="primary">rarD</name>
    <name evidence="10" type="ORF">M3P05_16435</name>
</gene>
<dbReference type="SUPFAM" id="SSF103481">
    <property type="entry name" value="Multidrug resistance efflux transporter EmrE"/>
    <property type="match status" value="2"/>
</dbReference>
<dbReference type="Pfam" id="PF00892">
    <property type="entry name" value="EamA"/>
    <property type="match status" value="1"/>
</dbReference>
<feature type="transmembrane region" description="Helical" evidence="8">
    <location>
        <begin position="44"/>
        <end position="61"/>
    </location>
</feature>
<feature type="transmembrane region" description="Helical" evidence="8">
    <location>
        <begin position="247"/>
        <end position="267"/>
    </location>
</feature>
<evidence type="ECO:0000313" key="10">
    <source>
        <dbReference type="EMBL" id="MCL6271506.1"/>
    </source>
</evidence>
<comment type="subcellular location">
    <subcellularLocation>
        <location evidence="1">Cell membrane</location>
        <topology evidence="1">Multi-pass membrane protein</topology>
    </subcellularLocation>
</comment>